<keyword evidence="8" id="KW-1185">Reference proteome</keyword>
<gene>
    <name evidence="7" type="ORF">GB881_11955</name>
</gene>
<dbReference type="OrthoDB" id="9803456at2"/>
<keyword evidence="6 7" id="KW-0012">Acyltransferase</keyword>
<dbReference type="CDD" id="cd07984">
    <property type="entry name" value="LPLAT_LABLAT-like"/>
    <property type="match status" value="1"/>
</dbReference>
<dbReference type="RefSeq" id="WP_152195419.1">
    <property type="nucleotide sequence ID" value="NZ_VUKD01000003.1"/>
</dbReference>
<evidence type="ECO:0000256" key="1">
    <source>
        <dbReference type="ARBA" id="ARBA00004533"/>
    </source>
</evidence>
<sequence>MTKVFMLAKSGVEHLPEPVARGLFTAVADVVWLTRTGGLAQLERNLARVRPDLDRRGLRQLSRAGIRAYLRYYCEAFQLPRLSADQLRARVRATGDGPLRETFADGGSVVAALGHNGNWDLAGAWATKELAPVVTVAEHLEPEELFQDFLDFRTSLGMTIIPMDRGSGVFRQLIRHTRGSASIVPLLADRDLSASGVEVDLFGHRARVAAGPAALSLATGAPLHATMIRHERLTGARRRAAGSRWGIVIEFSERLDVAGETPDGEPLDVATLTQRWVDALGAGIARHPADWHMLQKVFLDDLDAGRLAAPSASAHEAR</sequence>
<evidence type="ECO:0000256" key="6">
    <source>
        <dbReference type="ARBA" id="ARBA00023315"/>
    </source>
</evidence>
<keyword evidence="4 7" id="KW-0808">Transferase</keyword>
<dbReference type="NCBIfam" id="NF005919">
    <property type="entry name" value="PRK07920.1"/>
    <property type="match status" value="1"/>
</dbReference>
<proteinExistence type="predicted"/>
<dbReference type="PANTHER" id="PTHR30606">
    <property type="entry name" value="LIPID A BIOSYNTHESIS LAUROYL ACYLTRANSFERASE"/>
    <property type="match status" value="1"/>
</dbReference>
<dbReference type="InterPro" id="IPR004960">
    <property type="entry name" value="LipA_acyltrans"/>
</dbReference>
<keyword evidence="5" id="KW-0472">Membrane</keyword>
<dbReference type="GO" id="GO:0016746">
    <property type="term" value="F:acyltransferase activity"/>
    <property type="evidence" value="ECO:0007669"/>
    <property type="project" value="UniProtKB-KW"/>
</dbReference>
<evidence type="ECO:0000313" key="7">
    <source>
        <dbReference type="EMBL" id="MPV37745.1"/>
    </source>
</evidence>
<evidence type="ECO:0000256" key="5">
    <source>
        <dbReference type="ARBA" id="ARBA00023136"/>
    </source>
</evidence>
<evidence type="ECO:0000256" key="4">
    <source>
        <dbReference type="ARBA" id="ARBA00022679"/>
    </source>
</evidence>
<dbReference type="AlphaFoldDB" id="A0A6N7EMK0"/>
<dbReference type="EMBL" id="WHPC01000047">
    <property type="protein sequence ID" value="MPV37745.1"/>
    <property type="molecule type" value="Genomic_DNA"/>
</dbReference>
<keyword evidence="3" id="KW-0997">Cell inner membrane</keyword>
<organism evidence="7 8">
    <name type="scientific">Georgenia subflava</name>
    <dbReference type="NCBI Taxonomy" id="1622177"/>
    <lineage>
        <taxon>Bacteria</taxon>
        <taxon>Bacillati</taxon>
        <taxon>Actinomycetota</taxon>
        <taxon>Actinomycetes</taxon>
        <taxon>Micrococcales</taxon>
        <taxon>Bogoriellaceae</taxon>
        <taxon>Georgenia</taxon>
    </lineage>
</organism>
<dbReference type="PANTHER" id="PTHR30606:SF10">
    <property type="entry name" value="PHOSPHATIDYLINOSITOL MANNOSIDE ACYLTRANSFERASE"/>
    <property type="match status" value="1"/>
</dbReference>
<reference evidence="7 8" key="1">
    <citation type="submission" date="2019-10" db="EMBL/GenBank/DDBJ databases">
        <title>Georgenia wutianyii sp. nov. and Georgenia yuyongxinii sp. nov. isolated from plateau pika (Ochotona curzoniae) in the Qinghai-Tibet plateau of China.</title>
        <authorList>
            <person name="Tian Z."/>
        </authorList>
    </citation>
    <scope>NUCLEOTIDE SEQUENCE [LARGE SCALE GENOMIC DNA]</scope>
    <source>
        <strain evidence="7 8">JCM 19765</strain>
    </source>
</reference>
<evidence type="ECO:0000256" key="3">
    <source>
        <dbReference type="ARBA" id="ARBA00022519"/>
    </source>
</evidence>
<evidence type="ECO:0000256" key="2">
    <source>
        <dbReference type="ARBA" id="ARBA00022475"/>
    </source>
</evidence>
<evidence type="ECO:0000313" key="8">
    <source>
        <dbReference type="Proteomes" id="UP000437709"/>
    </source>
</evidence>
<dbReference type="GO" id="GO:0005886">
    <property type="term" value="C:plasma membrane"/>
    <property type="evidence" value="ECO:0007669"/>
    <property type="project" value="UniProtKB-SubCell"/>
</dbReference>
<accession>A0A6N7EMK0</accession>
<dbReference type="GO" id="GO:0009247">
    <property type="term" value="P:glycolipid biosynthetic process"/>
    <property type="evidence" value="ECO:0007669"/>
    <property type="project" value="UniProtKB-ARBA"/>
</dbReference>
<comment type="subcellular location">
    <subcellularLocation>
        <location evidence="1">Cell inner membrane</location>
    </subcellularLocation>
</comment>
<dbReference type="Proteomes" id="UP000437709">
    <property type="component" value="Unassembled WGS sequence"/>
</dbReference>
<comment type="caution">
    <text evidence="7">The sequence shown here is derived from an EMBL/GenBank/DDBJ whole genome shotgun (WGS) entry which is preliminary data.</text>
</comment>
<name>A0A6N7EMK0_9MICO</name>
<protein>
    <submittedName>
        <fullName evidence="7">Phosphatidylinositol mannoside acyltransferase</fullName>
    </submittedName>
</protein>
<keyword evidence="2" id="KW-1003">Cell membrane</keyword>
<dbReference type="Pfam" id="PF03279">
    <property type="entry name" value="Lip_A_acyltrans"/>
    <property type="match status" value="1"/>
</dbReference>